<dbReference type="SUPFAM" id="SSF52540">
    <property type="entry name" value="P-loop containing nucleoside triphosphate hydrolases"/>
    <property type="match status" value="1"/>
</dbReference>
<protein>
    <recommendedName>
        <fullName evidence="3">DNA replication protein DnaC</fullName>
    </recommendedName>
</protein>
<comment type="caution">
    <text evidence="1">The sequence shown here is derived from an EMBL/GenBank/DDBJ whole genome shotgun (WGS) entry which is preliminary data.</text>
</comment>
<name>A0ABW5ZTR7_9FLAO</name>
<dbReference type="EMBL" id="JBHUOS010000010">
    <property type="protein sequence ID" value="MFD2916423.1"/>
    <property type="molecule type" value="Genomic_DNA"/>
</dbReference>
<proteinExistence type="predicted"/>
<dbReference type="Gene3D" id="3.40.50.300">
    <property type="entry name" value="P-loop containing nucleotide triphosphate hydrolases"/>
    <property type="match status" value="1"/>
</dbReference>
<sequence length="241" mass="28685">MRNNDVQRTNQLINQFKTNFSSQITEKTLKPRGDLSKQSLWNYFVDVFQKTHGKKFVNDINSLNNLKILFHYFLRDEAFFECDNLRKDISTPSFDKGLLIIGGYGLGKTDYFKVFESIFKNYPDLRFKFYTSKELVHKYEICEKPMDKQCFFKDVERKLMFIDDISSERTASNFGKVDVIDEVLIHRYDNKLRTFASCNYTSDDNCAQQTLVDLGIRYGSRMYDRFHEMFNIIEFKGKSYR</sequence>
<gene>
    <name evidence="1" type="ORF">ACFS29_12285</name>
</gene>
<accession>A0ABW5ZTR7</accession>
<evidence type="ECO:0000313" key="2">
    <source>
        <dbReference type="Proteomes" id="UP001597548"/>
    </source>
</evidence>
<organism evidence="1 2">
    <name type="scientific">Psychroserpens luteus</name>
    <dbReference type="NCBI Taxonomy" id="1434066"/>
    <lineage>
        <taxon>Bacteria</taxon>
        <taxon>Pseudomonadati</taxon>
        <taxon>Bacteroidota</taxon>
        <taxon>Flavobacteriia</taxon>
        <taxon>Flavobacteriales</taxon>
        <taxon>Flavobacteriaceae</taxon>
        <taxon>Psychroserpens</taxon>
    </lineage>
</organism>
<reference evidence="2" key="1">
    <citation type="journal article" date="2019" name="Int. J. Syst. Evol. Microbiol.">
        <title>The Global Catalogue of Microorganisms (GCM) 10K type strain sequencing project: providing services to taxonomists for standard genome sequencing and annotation.</title>
        <authorList>
            <consortium name="The Broad Institute Genomics Platform"/>
            <consortium name="The Broad Institute Genome Sequencing Center for Infectious Disease"/>
            <person name="Wu L."/>
            <person name="Ma J."/>
        </authorList>
    </citation>
    <scope>NUCLEOTIDE SEQUENCE [LARGE SCALE GENOMIC DNA]</scope>
    <source>
        <strain evidence="2">KCTC 32514</strain>
    </source>
</reference>
<evidence type="ECO:0008006" key="3">
    <source>
        <dbReference type="Google" id="ProtNLM"/>
    </source>
</evidence>
<dbReference type="RefSeq" id="WP_194506705.1">
    <property type="nucleotide sequence ID" value="NZ_JADILU010000001.1"/>
</dbReference>
<evidence type="ECO:0000313" key="1">
    <source>
        <dbReference type="EMBL" id="MFD2916423.1"/>
    </source>
</evidence>
<dbReference type="InterPro" id="IPR027417">
    <property type="entry name" value="P-loop_NTPase"/>
</dbReference>
<keyword evidence="2" id="KW-1185">Reference proteome</keyword>
<dbReference type="Proteomes" id="UP001597548">
    <property type="component" value="Unassembled WGS sequence"/>
</dbReference>